<dbReference type="CDD" id="cd06171">
    <property type="entry name" value="Sigma70_r4"/>
    <property type="match status" value="1"/>
</dbReference>
<keyword evidence="8" id="KW-1185">Reference proteome</keyword>
<keyword evidence="4" id="KW-0804">Transcription</keyword>
<dbReference type="NCBIfam" id="NF005413">
    <property type="entry name" value="PRK06986.1"/>
    <property type="match status" value="1"/>
</dbReference>
<accession>A0ABW2QZH1</accession>
<dbReference type="PANTHER" id="PTHR30385:SF7">
    <property type="entry name" value="RNA POLYMERASE SIGMA FACTOR FLIA"/>
    <property type="match status" value="1"/>
</dbReference>
<dbReference type="InterPro" id="IPR007630">
    <property type="entry name" value="RNA_pol_sigma70_r4"/>
</dbReference>
<keyword evidence="2" id="KW-0731">Sigma factor</keyword>
<dbReference type="NCBIfam" id="TIGR02479">
    <property type="entry name" value="FliA_WhiG"/>
    <property type="match status" value="1"/>
</dbReference>
<dbReference type="Pfam" id="PF04542">
    <property type="entry name" value="Sigma70_r2"/>
    <property type="match status" value="1"/>
</dbReference>
<name>A0ABW2QZH1_9NEIS</name>
<evidence type="ECO:0000313" key="7">
    <source>
        <dbReference type="EMBL" id="MFC7419145.1"/>
    </source>
</evidence>
<evidence type="ECO:0000256" key="2">
    <source>
        <dbReference type="ARBA" id="ARBA00023082"/>
    </source>
</evidence>
<dbReference type="PANTHER" id="PTHR30385">
    <property type="entry name" value="SIGMA FACTOR F FLAGELLAR"/>
    <property type="match status" value="1"/>
</dbReference>
<organism evidence="7 8">
    <name type="scientific">Iodobacter arcticus</name>
    <dbReference type="NCBI Taxonomy" id="590593"/>
    <lineage>
        <taxon>Bacteria</taxon>
        <taxon>Pseudomonadati</taxon>
        <taxon>Pseudomonadota</taxon>
        <taxon>Betaproteobacteria</taxon>
        <taxon>Neisseriales</taxon>
        <taxon>Chitinibacteraceae</taxon>
        <taxon>Iodobacter</taxon>
    </lineage>
</organism>
<dbReference type="InterPro" id="IPR014284">
    <property type="entry name" value="RNA_pol_sigma-70_dom"/>
</dbReference>
<proteinExistence type="predicted"/>
<dbReference type="InterPro" id="IPR013324">
    <property type="entry name" value="RNA_pol_sigma_r3/r4-like"/>
</dbReference>
<dbReference type="EMBL" id="JBHTBQ010000006">
    <property type="protein sequence ID" value="MFC7419145.1"/>
    <property type="molecule type" value="Genomic_DNA"/>
</dbReference>
<evidence type="ECO:0000259" key="5">
    <source>
        <dbReference type="Pfam" id="PF04542"/>
    </source>
</evidence>
<keyword evidence="3" id="KW-0238">DNA-binding</keyword>
<dbReference type="InterPro" id="IPR007627">
    <property type="entry name" value="RNA_pol_sigma70_r2"/>
</dbReference>
<evidence type="ECO:0000313" key="8">
    <source>
        <dbReference type="Proteomes" id="UP001596473"/>
    </source>
</evidence>
<keyword evidence="1" id="KW-0805">Transcription regulation</keyword>
<dbReference type="Gene3D" id="1.10.1740.10">
    <property type="match status" value="1"/>
</dbReference>
<gene>
    <name evidence="7" type="primary">fliA</name>
    <name evidence="7" type="ORF">ACFQNF_04575</name>
</gene>
<dbReference type="RefSeq" id="WP_380186449.1">
    <property type="nucleotide sequence ID" value="NZ_JBHTBQ010000006.1"/>
</dbReference>
<comment type="caution">
    <text evidence="7">The sequence shown here is derived from an EMBL/GenBank/DDBJ whole genome shotgun (WGS) entry which is preliminary data.</text>
</comment>
<feature type="domain" description="RNA polymerase sigma-70 region 2" evidence="5">
    <location>
        <begin position="23"/>
        <end position="92"/>
    </location>
</feature>
<dbReference type="InterPro" id="IPR013325">
    <property type="entry name" value="RNA_pol_sigma_r2"/>
</dbReference>
<sequence length="232" mass="26110">MDLADAYVHSALDSKQEAAQLAAYMPLLNRVLRQLSSQVGCVLDREDMEQIGLMALLDSLRRYGTPDDQFVGFAMLRMRGAILDELRRLDWRPRSVRQSAHRIRDEIRALRKKLGREPSEADAIAGLDITAKEYRDYQMAENAEVLASFDDLLSDGVHESGGAESPENGVINRLSLARALSGLDEKEQRVIQMYYEFELNLKEIALVLDLTEARVCQINKSAIKKMKIALGA</sequence>
<dbReference type="Proteomes" id="UP001596473">
    <property type="component" value="Unassembled WGS sequence"/>
</dbReference>
<dbReference type="SUPFAM" id="SSF88659">
    <property type="entry name" value="Sigma3 and sigma4 domains of RNA polymerase sigma factors"/>
    <property type="match status" value="2"/>
</dbReference>
<dbReference type="Gene3D" id="1.20.140.160">
    <property type="match status" value="1"/>
</dbReference>
<reference evidence="8" key="1">
    <citation type="journal article" date="2019" name="Int. J. Syst. Evol. Microbiol.">
        <title>The Global Catalogue of Microorganisms (GCM) 10K type strain sequencing project: providing services to taxonomists for standard genome sequencing and annotation.</title>
        <authorList>
            <consortium name="The Broad Institute Genomics Platform"/>
            <consortium name="The Broad Institute Genome Sequencing Center for Infectious Disease"/>
            <person name="Wu L."/>
            <person name="Ma J."/>
        </authorList>
    </citation>
    <scope>NUCLEOTIDE SEQUENCE [LARGE SCALE GENOMIC DNA]</scope>
    <source>
        <strain evidence="8">CCUG 62945</strain>
    </source>
</reference>
<dbReference type="PRINTS" id="PR00046">
    <property type="entry name" value="SIGMA70FCT"/>
</dbReference>
<dbReference type="InterPro" id="IPR000943">
    <property type="entry name" value="RNA_pol_sigma70"/>
</dbReference>
<dbReference type="NCBIfam" id="TIGR02937">
    <property type="entry name" value="sigma70-ECF"/>
    <property type="match status" value="1"/>
</dbReference>
<protein>
    <submittedName>
        <fullName evidence="7">RNA polymerase sigma factor FliA</fullName>
    </submittedName>
</protein>
<dbReference type="SUPFAM" id="SSF88946">
    <property type="entry name" value="Sigma2 domain of RNA polymerase sigma factors"/>
    <property type="match status" value="1"/>
</dbReference>
<feature type="domain" description="RNA polymerase sigma-70 region 4" evidence="6">
    <location>
        <begin position="179"/>
        <end position="227"/>
    </location>
</feature>
<evidence type="ECO:0000256" key="3">
    <source>
        <dbReference type="ARBA" id="ARBA00023125"/>
    </source>
</evidence>
<evidence type="ECO:0000256" key="1">
    <source>
        <dbReference type="ARBA" id="ARBA00023015"/>
    </source>
</evidence>
<dbReference type="Pfam" id="PF04545">
    <property type="entry name" value="Sigma70_r4"/>
    <property type="match status" value="1"/>
</dbReference>
<evidence type="ECO:0000256" key="4">
    <source>
        <dbReference type="ARBA" id="ARBA00023163"/>
    </source>
</evidence>
<dbReference type="InterPro" id="IPR012845">
    <property type="entry name" value="RNA_pol_sigma_FliA_WhiG"/>
</dbReference>
<evidence type="ECO:0000259" key="6">
    <source>
        <dbReference type="Pfam" id="PF04545"/>
    </source>
</evidence>